<evidence type="ECO:0000313" key="1">
    <source>
        <dbReference type="EMBL" id="MPM94992.1"/>
    </source>
</evidence>
<organism evidence="1">
    <name type="scientific">bioreactor metagenome</name>
    <dbReference type="NCBI Taxonomy" id="1076179"/>
    <lineage>
        <taxon>unclassified sequences</taxon>
        <taxon>metagenomes</taxon>
        <taxon>ecological metagenomes</taxon>
    </lineage>
</organism>
<sequence>MGFELFINFVAIFEVFRIALVAVPAEAALGFLPSFVVFLAQNPHRAALLKQLSGFRMLGHQNHRIGSGAGNAEAALAVYPQFHGFSVFIHGLSILEQIVLGSAHRENQLASHNGDLIFFLLAALIHRDRPGKGVGLARDRMNGFIAERVAAYHMGIKPAIIHQRYGYIRAILILRRYPAEQIYAFPQHKL</sequence>
<accession>A0A645E352</accession>
<name>A0A645E352_9ZZZZ</name>
<comment type="caution">
    <text evidence="1">The sequence shown here is derived from an EMBL/GenBank/DDBJ whole genome shotgun (WGS) entry which is preliminary data.</text>
</comment>
<dbReference type="EMBL" id="VSSQ01041536">
    <property type="protein sequence ID" value="MPM94992.1"/>
    <property type="molecule type" value="Genomic_DNA"/>
</dbReference>
<gene>
    <name evidence="1" type="ORF">SDC9_142141</name>
</gene>
<protein>
    <submittedName>
        <fullName evidence="1">Uncharacterized protein</fullName>
    </submittedName>
</protein>
<dbReference type="AlphaFoldDB" id="A0A645E352"/>
<proteinExistence type="predicted"/>
<reference evidence="1" key="1">
    <citation type="submission" date="2019-08" db="EMBL/GenBank/DDBJ databases">
        <authorList>
            <person name="Kucharzyk K."/>
            <person name="Murdoch R.W."/>
            <person name="Higgins S."/>
            <person name="Loffler F."/>
        </authorList>
    </citation>
    <scope>NUCLEOTIDE SEQUENCE</scope>
</reference>